<proteinExistence type="inferred from homology"/>
<dbReference type="eggNOG" id="KOG2027">
    <property type="taxonomic scope" value="Eukaryota"/>
</dbReference>
<dbReference type="AlphaFoldDB" id="A0A022PZ09"/>
<gene>
    <name evidence="2" type="ORF">MIMGU_mgv1a026161mg</name>
</gene>
<protein>
    <submittedName>
        <fullName evidence="2">Uncharacterized protein</fullName>
    </submittedName>
</protein>
<dbReference type="FunFam" id="1.20.1260.60:FF:000002">
    <property type="entry name" value="Vacuolar protein sorting-associated protein IST1"/>
    <property type="match status" value="1"/>
</dbReference>
<comment type="similarity">
    <text evidence="1">Belongs to the IST1 family.</text>
</comment>
<feature type="non-terminal residue" evidence="2">
    <location>
        <position position="377"/>
    </location>
</feature>
<dbReference type="PANTHER" id="PTHR12161:SF44">
    <property type="entry name" value="REGULATOR OF VPS4 ACTIVITY IN THE MVB PATHWAY PROTEIN"/>
    <property type="match status" value="1"/>
</dbReference>
<accession>A0A022PZ09</accession>
<dbReference type="InterPro" id="IPR005061">
    <property type="entry name" value="Ist1"/>
</dbReference>
<dbReference type="Pfam" id="PF03398">
    <property type="entry name" value="Ist1"/>
    <property type="match status" value="1"/>
</dbReference>
<reference evidence="2 3" key="1">
    <citation type="journal article" date="2013" name="Proc. Natl. Acad. Sci. U.S.A.">
        <title>Fine-scale variation in meiotic recombination in Mimulus inferred from population shotgun sequencing.</title>
        <authorList>
            <person name="Hellsten U."/>
            <person name="Wright K.M."/>
            <person name="Jenkins J."/>
            <person name="Shu S."/>
            <person name="Yuan Y."/>
            <person name="Wessler S.R."/>
            <person name="Schmutz J."/>
            <person name="Willis J.H."/>
            <person name="Rokhsar D.S."/>
        </authorList>
    </citation>
    <scope>NUCLEOTIDE SEQUENCE [LARGE SCALE GENOMIC DNA]</scope>
    <source>
        <strain evidence="3">cv. DUN x IM62</strain>
    </source>
</reference>
<dbReference type="EMBL" id="KI632238">
    <property type="protein sequence ID" value="EYU21031.1"/>
    <property type="molecule type" value="Genomic_DNA"/>
</dbReference>
<dbReference type="GO" id="GO:0015031">
    <property type="term" value="P:protein transport"/>
    <property type="evidence" value="ECO:0007669"/>
    <property type="project" value="InterPro"/>
</dbReference>
<dbReference type="Proteomes" id="UP000030748">
    <property type="component" value="Unassembled WGS sequence"/>
</dbReference>
<sequence length="377" mass="43811">MFLILFGWRKASKCKKLVRKVQCRLKLLKNKRVCIVNHLREDVAELLKHGHHLTAFERAEQVIMDESWVQIYDLLDHFSEFILLNFRYIRKHSISTLIFSSARFGQLPELVSIRKLFGERYGDKFVTTAIELLPGNLVNSQIKEKLYIKKVSDDAKYKLLDEIGRSFVQQAGPLFLEYKPELQEDKSYQKATEGEVELYIGREAEGNITYTDSYTKTSKEESLALGKELVLSTPIQSSSESSVELPDREIVYLDDIEEFISPLGKDGNLQVQRLFVFKSFGIRLKEKTDYKIEYTNLEEQTLFQEKLISTKKKASTKTRTRRSSLSRENHNIADIESATYYGVSNKILVRDRQKSDGYLYHCRDENEREDESGGLQL</sequence>
<evidence type="ECO:0000256" key="1">
    <source>
        <dbReference type="ARBA" id="ARBA00005536"/>
    </source>
</evidence>
<dbReference type="STRING" id="4155.A0A022PZ09"/>
<dbReference type="Gene3D" id="1.20.1260.60">
    <property type="entry name" value="Vacuolar protein sorting-associated protein Ist1"/>
    <property type="match status" value="1"/>
</dbReference>
<dbReference type="InterPro" id="IPR042277">
    <property type="entry name" value="IST1-like"/>
</dbReference>
<keyword evidence="3" id="KW-1185">Reference proteome</keyword>
<dbReference type="GO" id="GO:0008104">
    <property type="term" value="P:intracellular protein localization"/>
    <property type="evidence" value="ECO:0000318"/>
    <property type="project" value="GO_Central"/>
</dbReference>
<organism evidence="2 3">
    <name type="scientific">Erythranthe guttata</name>
    <name type="common">Yellow monkey flower</name>
    <name type="synonym">Mimulus guttatus</name>
    <dbReference type="NCBI Taxonomy" id="4155"/>
    <lineage>
        <taxon>Eukaryota</taxon>
        <taxon>Viridiplantae</taxon>
        <taxon>Streptophyta</taxon>
        <taxon>Embryophyta</taxon>
        <taxon>Tracheophyta</taxon>
        <taxon>Spermatophyta</taxon>
        <taxon>Magnoliopsida</taxon>
        <taxon>eudicotyledons</taxon>
        <taxon>Gunneridae</taxon>
        <taxon>Pentapetalae</taxon>
        <taxon>asterids</taxon>
        <taxon>lamiids</taxon>
        <taxon>Lamiales</taxon>
        <taxon>Phrymaceae</taxon>
        <taxon>Erythranthe</taxon>
    </lineage>
</organism>
<name>A0A022PZ09_ERYGU</name>
<evidence type="ECO:0000313" key="2">
    <source>
        <dbReference type="EMBL" id="EYU21031.1"/>
    </source>
</evidence>
<dbReference type="PANTHER" id="PTHR12161">
    <property type="entry name" value="IST1 FAMILY MEMBER"/>
    <property type="match status" value="1"/>
</dbReference>
<evidence type="ECO:0000313" key="3">
    <source>
        <dbReference type="Proteomes" id="UP000030748"/>
    </source>
</evidence>